<feature type="domain" description="Mandelate racemase/muconate lactonizing enzyme C-terminal" evidence="4">
    <location>
        <begin position="162"/>
        <end position="265"/>
    </location>
</feature>
<dbReference type="Pfam" id="PF02746">
    <property type="entry name" value="MR_MLE_N"/>
    <property type="match status" value="1"/>
</dbReference>
<keyword evidence="3" id="KW-0460">Magnesium</keyword>
<dbReference type="SFLD" id="SFLDS00001">
    <property type="entry name" value="Enolase"/>
    <property type="match status" value="1"/>
</dbReference>
<protein>
    <recommendedName>
        <fullName evidence="4">Mandelate racemase/muconate lactonizing enzyme C-terminal domain-containing protein</fullName>
    </recommendedName>
</protein>
<evidence type="ECO:0000256" key="1">
    <source>
        <dbReference type="ARBA" id="ARBA00001946"/>
    </source>
</evidence>
<accession>A0A1F6CG35</accession>
<dbReference type="PANTHER" id="PTHR13794">
    <property type="entry name" value="ENOLASE SUPERFAMILY, MANDELATE RACEMASE"/>
    <property type="match status" value="1"/>
</dbReference>
<dbReference type="Gene3D" id="3.20.20.120">
    <property type="entry name" value="Enolase-like C-terminal domain"/>
    <property type="match status" value="1"/>
</dbReference>
<dbReference type="Pfam" id="PF13378">
    <property type="entry name" value="MR_MLE_C"/>
    <property type="match status" value="1"/>
</dbReference>
<dbReference type="InterPro" id="IPR013341">
    <property type="entry name" value="Mandelate_racemase_N_dom"/>
</dbReference>
<dbReference type="GO" id="GO:0016836">
    <property type="term" value="F:hydro-lyase activity"/>
    <property type="evidence" value="ECO:0007669"/>
    <property type="project" value="TreeGrafter"/>
</dbReference>
<dbReference type="GO" id="GO:0000287">
    <property type="term" value="F:magnesium ion binding"/>
    <property type="evidence" value="ECO:0007669"/>
    <property type="project" value="TreeGrafter"/>
</dbReference>
<dbReference type="InterPro" id="IPR036849">
    <property type="entry name" value="Enolase-like_C_sf"/>
</dbReference>
<comment type="cofactor">
    <cofactor evidence="1">
        <name>Mg(2+)</name>
        <dbReference type="ChEBI" id="CHEBI:18420"/>
    </cofactor>
</comment>
<dbReference type="GO" id="GO:0016052">
    <property type="term" value="P:carbohydrate catabolic process"/>
    <property type="evidence" value="ECO:0007669"/>
    <property type="project" value="TreeGrafter"/>
</dbReference>
<dbReference type="InterPro" id="IPR046945">
    <property type="entry name" value="RHMD-like"/>
</dbReference>
<name>A0A1F6CG35_HANXR</name>
<dbReference type="SUPFAM" id="SSF54826">
    <property type="entry name" value="Enolase N-terminal domain-like"/>
    <property type="match status" value="1"/>
</dbReference>
<keyword evidence="2" id="KW-0479">Metal-binding</keyword>
<evidence type="ECO:0000259" key="4">
    <source>
        <dbReference type="SMART" id="SM00922"/>
    </source>
</evidence>
<reference evidence="5 6" key="1">
    <citation type="journal article" date="2016" name="Nat. Commun.">
        <title>Thousands of microbial genomes shed light on interconnected biogeochemical processes in an aquifer system.</title>
        <authorList>
            <person name="Anantharaman K."/>
            <person name="Brown C.T."/>
            <person name="Hug L.A."/>
            <person name="Sharon I."/>
            <person name="Castelle C.J."/>
            <person name="Probst A.J."/>
            <person name="Thomas B.C."/>
            <person name="Singh A."/>
            <person name="Wilkins M.J."/>
            <person name="Karaoz U."/>
            <person name="Brodie E.L."/>
            <person name="Williams K.H."/>
            <person name="Hubbard S.S."/>
            <person name="Banfield J.F."/>
        </authorList>
    </citation>
    <scope>NUCLEOTIDE SEQUENCE [LARGE SCALE GENOMIC DNA]</scope>
    <source>
        <strain evidence="6">RIFCSPLOWO2_12_FULL_64_10</strain>
    </source>
</reference>
<gene>
    <name evidence="5" type="ORF">A3F84_03085</name>
</gene>
<dbReference type="Proteomes" id="UP000178606">
    <property type="component" value="Unassembled WGS sequence"/>
</dbReference>
<dbReference type="InterPro" id="IPR029017">
    <property type="entry name" value="Enolase-like_N"/>
</dbReference>
<evidence type="ECO:0000256" key="2">
    <source>
        <dbReference type="ARBA" id="ARBA00022723"/>
    </source>
</evidence>
<dbReference type="InterPro" id="IPR013342">
    <property type="entry name" value="Mandelate_racemase_C"/>
</dbReference>
<dbReference type="SMART" id="SM00922">
    <property type="entry name" value="MR_MLE"/>
    <property type="match status" value="1"/>
</dbReference>
<evidence type="ECO:0000313" key="6">
    <source>
        <dbReference type="Proteomes" id="UP000178606"/>
    </source>
</evidence>
<proteinExistence type="predicted"/>
<dbReference type="Gene3D" id="3.30.390.10">
    <property type="entry name" value="Enolase-like, N-terminal domain"/>
    <property type="match status" value="1"/>
</dbReference>
<dbReference type="SUPFAM" id="SSF51604">
    <property type="entry name" value="Enolase C-terminal domain-like"/>
    <property type="match status" value="1"/>
</dbReference>
<dbReference type="AlphaFoldDB" id="A0A1F6CG35"/>
<dbReference type="EMBL" id="MFKF01000264">
    <property type="protein sequence ID" value="OGG47862.1"/>
    <property type="molecule type" value="Genomic_DNA"/>
</dbReference>
<evidence type="ECO:0000256" key="3">
    <source>
        <dbReference type="ARBA" id="ARBA00022842"/>
    </source>
</evidence>
<organism evidence="5 6">
    <name type="scientific">Handelsmanbacteria sp. (strain RIFCSPLOWO2_12_FULL_64_10)</name>
    <dbReference type="NCBI Taxonomy" id="1817868"/>
    <lineage>
        <taxon>Bacteria</taxon>
        <taxon>Candidatus Handelsmaniibacteriota</taxon>
    </lineage>
</organism>
<dbReference type="PANTHER" id="PTHR13794:SF58">
    <property type="entry name" value="MITOCHONDRIAL ENOLASE SUPERFAMILY MEMBER 1"/>
    <property type="match status" value="1"/>
</dbReference>
<sequence length="394" mass="44123">MKISDVVLFRVNGHYTGSGYPFWDRSSGWLDIYPEFNVSPRPRPAVTPPEPISHVFVEVRSDEGVTGLYGPIQDRQAFIIQKTLRPFLVGRDPLATELLSDQMQRLERSGLSGDHTAAVGPVDCALWDLKGKAWNQPVYRLLGGPTRASMPAYAGLYGFYKDAGYVAQVAREMKAKGFTAQKWYFRYGPADGEEGRRKNLEQARAIREAVGEHYMLMFDVWMSWEAPYAIDMLKALAPLNPAWFEEPVPPRVGALKQIREATGVPIASGEHVHTRWQVKELLTAGAVDFIQTNSNWAGGITEQLNICALCSAFDVPVMQMGHSVIPELHVAAAQSPVVVPLLEIRTHGQVWHQHFFKPNYFPENGQVRIPDLPGLGLALDEDKIESRENLEFRA</sequence>
<dbReference type="InterPro" id="IPR029065">
    <property type="entry name" value="Enolase_C-like"/>
</dbReference>
<evidence type="ECO:0000313" key="5">
    <source>
        <dbReference type="EMBL" id="OGG47862.1"/>
    </source>
</evidence>
<comment type="caution">
    <text evidence="5">The sequence shown here is derived from an EMBL/GenBank/DDBJ whole genome shotgun (WGS) entry which is preliminary data.</text>
</comment>